<feature type="region of interest" description="Disordered" evidence="1">
    <location>
        <begin position="183"/>
        <end position="256"/>
    </location>
</feature>
<dbReference type="AlphaFoldDB" id="A0A8K0IZE6"/>
<protein>
    <submittedName>
        <fullName evidence="2">Uncharacterized protein</fullName>
    </submittedName>
</protein>
<evidence type="ECO:0000256" key="1">
    <source>
        <dbReference type="SAM" id="MobiDB-lite"/>
    </source>
</evidence>
<organism evidence="2 3">
    <name type="scientific">Claviceps africana</name>
    <dbReference type="NCBI Taxonomy" id="83212"/>
    <lineage>
        <taxon>Eukaryota</taxon>
        <taxon>Fungi</taxon>
        <taxon>Dikarya</taxon>
        <taxon>Ascomycota</taxon>
        <taxon>Pezizomycotina</taxon>
        <taxon>Sordariomycetes</taxon>
        <taxon>Hypocreomycetidae</taxon>
        <taxon>Hypocreales</taxon>
        <taxon>Clavicipitaceae</taxon>
        <taxon>Claviceps</taxon>
    </lineage>
</organism>
<dbReference type="EMBL" id="SRPY01001374">
    <property type="protein sequence ID" value="KAG5913302.1"/>
    <property type="molecule type" value="Genomic_DNA"/>
</dbReference>
<accession>A0A8K0IZE6</accession>
<gene>
    <name evidence="2" type="ORF">E4U42_001297</name>
</gene>
<feature type="region of interest" description="Disordered" evidence="1">
    <location>
        <begin position="285"/>
        <end position="314"/>
    </location>
</feature>
<comment type="caution">
    <text evidence="2">The sequence shown here is derived from an EMBL/GenBank/DDBJ whole genome shotgun (WGS) entry which is preliminary data.</text>
</comment>
<sequence length="446" mass="48308">MPRRASRRPLISAPLGPVKTSRGPDLMRSEGLELVDSIKDCCESASSTPAVSIASRRSRRISASFLSTAAPSTSPIVAASDVNAVTRMQPAKVSKPSFSKRPALLALSTRSLLKQPSRYTLVARSTPVEDDEENLEPGKTKQSRGRHQDQSIKPMSPQKMESKLPRSRTMTVFHGLKKSFSRPSLAAVRTSGLETKMTPSKTSPPAKRAGSMSSPVALTASSSSPSSSSSPPGTTTTPTSGDATPTSAASIPPRHVRQIDAAQSSEYWSGRFMALQDRFLSEDLDDDSLPMHSSPLDDPCRGPQPAELHHQSLTSSRNRLTYLAPSNTTSALTTITYNPRRRPDDEDDVRRARIFSHLDSLCSTDEARKSLRLWQQSYARRVGCPKLLPREENLDTADRKKMLLGSVGSRFKSMAGQEGVLRKPLPMPSLGRGAAFAVKPGSTAVC</sequence>
<evidence type="ECO:0000313" key="3">
    <source>
        <dbReference type="Proteomes" id="UP000811619"/>
    </source>
</evidence>
<proteinExistence type="predicted"/>
<name>A0A8K0IZE6_9HYPO</name>
<feature type="region of interest" description="Disordered" evidence="1">
    <location>
        <begin position="1"/>
        <end position="25"/>
    </location>
</feature>
<reference evidence="2" key="1">
    <citation type="journal article" date="2020" name="bioRxiv">
        <title>Whole genome comparisons of ergot fungi reveals the divergence and evolution of species within the genus Claviceps are the result of varying mechanisms driving genome evolution and host range expansion.</title>
        <authorList>
            <person name="Wyka S.A."/>
            <person name="Mondo S.J."/>
            <person name="Liu M."/>
            <person name="Dettman J."/>
            <person name="Nalam V."/>
            <person name="Broders K.D."/>
        </authorList>
    </citation>
    <scope>NUCLEOTIDE SEQUENCE</scope>
    <source>
        <strain evidence="2">CCC 489</strain>
    </source>
</reference>
<keyword evidence="3" id="KW-1185">Reference proteome</keyword>
<feature type="compositionally biased region" description="Low complexity" evidence="1">
    <location>
        <begin position="211"/>
        <end position="250"/>
    </location>
</feature>
<evidence type="ECO:0000313" key="2">
    <source>
        <dbReference type="EMBL" id="KAG5913302.1"/>
    </source>
</evidence>
<dbReference type="Proteomes" id="UP000811619">
    <property type="component" value="Unassembled WGS sequence"/>
</dbReference>
<feature type="region of interest" description="Disordered" evidence="1">
    <location>
        <begin position="123"/>
        <end position="167"/>
    </location>
</feature>
<dbReference type="OrthoDB" id="3557758at2759"/>